<dbReference type="Proteomes" id="UP000076842">
    <property type="component" value="Unassembled WGS sequence"/>
</dbReference>
<protein>
    <submittedName>
        <fullName evidence="1">Uncharacterized protein</fullName>
    </submittedName>
</protein>
<gene>
    <name evidence="1" type="ORF">CALCODRAFT_113400</name>
</gene>
<dbReference type="InParanoid" id="A0A165D0Z8"/>
<evidence type="ECO:0000313" key="1">
    <source>
        <dbReference type="EMBL" id="KZT51828.1"/>
    </source>
</evidence>
<evidence type="ECO:0000313" key="2">
    <source>
        <dbReference type="Proteomes" id="UP000076842"/>
    </source>
</evidence>
<name>A0A165D0Z8_9BASI</name>
<keyword evidence="2" id="KW-1185">Reference proteome</keyword>
<reference evidence="1 2" key="1">
    <citation type="journal article" date="2016" name="Mol. Biol. Evol.">
        <title>Comparative Genomics of Early-Diverging Mushroom-Forming Fungi Provides Insights into the Origins of Lignocellulose Decay Capabilities.</title>
        <authorList>
            <person name="Nagy L.G."/>
            <person name="Riley R."/>
            <person name="Tritt A."/>
            <person name="Adam C."/>
            <person name="Daum C."/>
            <person name="Floudas D."/>
            <person name="Sun H."/>
            <person name="Yadav J.S."/>
            <person name="Pangilinan J."/>
            <person name="Larsson K.H."/>
            <person name="Matsuura K."/>
            <person name="Barry K."/>
            <person name="Labutti K."/>
            <person name="Kuo R."/>
            <person name="Ohm R.A."/>
            <person name="Bhattacharya S.S."/>
            <person name="Shirouzu T."/>
            <person name="Yoshinaga Y."/>
            <person name="Martin F.M."/>
            <person name="Grigoriev I.V."/>
            <person name="Hibbett D.S."/>
        </authorList>
    </citation>
    <scope>NUCLEOTIDE SEQUENCE [LARGE SCALE GENOMIC DNA]</scope>
    <source>
        <strain evidence="1 2">HHB12733</strain>
    </source>
</reference>
<organism evidence="1 2">
    <name type="scientific">Calocera cornea HHB12733</name>
    <dbReference type="NCBI Taxonomy" id="1353952"/>
    <lineage>
        <taxon>Eukaryota</taxon>
        <taxon>Fungi</taxon>
        <taxon>Dikarya</taxon>
        <taxon>Basidiomycota</taxon>
        <taxon>Agaricomycotina</taxon>
        <taxon>Dacrymycetes</taxon>
        <taxon>Dacrymycetales</taxon>
        <taxon>Dacrymycetaceae</taxon>
        <taxon>Calocera</taxon>
    </lineage>
</organism>
<accession>A0A165D0Z8</accession>
<dbReference type="AlphaFoldDB" id="A0A165D0Z8"/>
<proteinExistence type="predicted"/>
<sequence>MSSVSYRVPHMIHQHRLLRELDTFEHTIWDTPTDARDVALAVRWRPGNFSADVSM</sequence>
<dbReference type="EMBL" id="KV424089">
    <property type="protein sequence ID" value="KZT51828.1"/>
    <property type="molecule type" value="Genomic_DNA"/>
</dbReference>